<dbReference type="PROSITE" id="PS51257">
    <property type="entry name" value="PROKAR_LIPOPROTEIN"/>
    <property type="match status" value="1"/>
</dbReference>
<keyword evidence="2" id="KW-1185">Reference proteome</keyword>
<proteinExistence type="predicted"/>
<dbReference type="InterPro" id="IPR010706">
    <property type="entry name" value="Fatty_acid_cis-trans_isomerase"/>
</dbReference>
<name>A0A2K9LMW0_9GAMM</name>
<gene>
    <name evidence="1" type="ORF">Kalk_06785</name>
</gene>
<dbReference type="AlphaFoldDB" id="A0A2K9LMW0"/>
<dbReference type="RefSeq" id="WP_101893470.1">
    <property type="nucleotide sequence ID" value="NZ_CP022684.1"/>
</dbReference>
<organism evidence="1 2">
    <name type="scientific">Ketobacter alkanivorans</name>
    <dbReference type="NCBI Taxonomy" id="1917421"/>
    <lineage>
        <taxon>Bacteria</taxon>
        <taxon>Pseudomonadati</taxon>
        <taxon>Pseudomonadota</taxon>
        <taxon>Gammaproteobacteria</taxon>
        <taxon>Pseudomonadales</taxon>
        <taxon>Ketobacteraceae</taxon>
        <taxon>Ketobacter</taxon>
    </lineage>
</organism>
<dbReference type="OrthoDB" id="9809746at2"/>
<evidence type="ECO:0000313" key="2">
    <source>
        <dbReference type="Proteomes" id="UP000235116"/>
    </source>
</evidence>
<evidence type="ECO:0008006" key="3">
    <source>
        <dbReference type="Google" id="ProtNLM"/>
    </source>
</evidence>
<sequence length="780" mass="89441">MRRALLIGLVIIVSGCSTLALNLWDDLYGISDPTRFDHPLPSTTLSYQHDVKPILDQRCVVCHACYDAPCQLKLTAYEGIARGASTKYIYASSRLLATEPTRLFHDAQSTSDWRAQGFFPVLNERSNTAEANIKASVMAQLLLQKQAHPLPETDVLPPTFDFQLHRDQQCTNIENYSAYREDYPLWGMPYGLPALSQAEHNTLIKWLEAGSPYEPPAPISASLQDQIELWESFFNQDSLKAQLMSRYMFEHLYLAHLYFEDSSNPVFFELVRSHTPAPKPIDLISTRRPYDDPETERVYYRLRVHKETPVAKTHMPYRLDAVRMDKWRQWFLSDDYEVTSLPGYTLETASNPFITFQDIPSYARYRFMLEEAQYTIMSYIKGPVCRGQVALNVINDHFWVTFVHPKHQTAELSTTFLKENANLLKLPAKDSSSAGLLNWISYSRNEQKFVEAKTKYLNEHVDKQFKVTLDLLWDGDGENDNAALTIYRHFDSATVIKGLHGGKPQTAWVISYPLLERIHYLLVAGFDVFGNVGHQLNTRIYMDFLRMEGEFHFLTLLPKEARQPVRNHWYRGSTDTVKDYIYDYAKAYHGDTSIVYTSQDPLQELYIKLQDKLAPVLNTDHSPARGFEAGPIRALLSDLDNISGIPASLLPQTSVLALHDKNGRTEYYTLLSNSAFTNISHLLGDQDRRLPQEDTVVVAYGLVGSYPNVLLSVETDQLAAFVNSVSTLENDADYVELLDEYAVRRSSPRFWRFSDELHQAYQQANPISFGYLDYNRLDNR</sequence>
<dbReference type="Proteomes" id="UP000235116">
    <property type="component" value="Chromosome"/>
</dbReference>
<protein>
    <recommendedName>
        <fullName evidence="3">9-hexadecenoic acid cis-trans isomerase</fullName>
    </recommendedName>
</protein>
<reference evidence="2" key="1">
    <citation type="submission" date="2017-08" db="EMBL/GenBank/DDBJ databases">
        <title>Direct submision.</title>
        <authorList>
            <person name="Kim S.-J."/>
            <person name="Rhee S.-K."/>
        </authorList>
    </citation>
    <scope>NUCLEOTIDE SEQUENCE [LARGE SCALE GENOMIC DNA]</scope>
    <source>
        <strain evidence="2">GI5</strain>
    </source>
</reference>
<evidence type="ECO:0000313" key="1">
    <source>
        <dbReference type="EMBL" id="AUM12134.1"/>
    </source>
</evidence>
<accession>A0A2K9LMW0</accession>
<dbReference type="EMBL" id="CP022684">
    <property type="protein sequence ID" value="AUM12134.1"/>
    <property type="molecule type" value="Genomic_DNA"/>
</dbReference>
<dbReference type="Pfam" id="PF06934">
    <property type="entry name" value="CTI"/>
    <property type="match status" value="1"/>
</dbReference>
<dbReference type="KEGG" id="kak:Kalk_06785"/>